<keyword evidence="9" id="KW-1185">Reference proteome</keyword>
<dbReference type="Pfam" id="PF02608">
    <property type="entry name" value="Bmp"/>
    <property type="match status" value="1"/>
</dbReference>
<dbReference type="InterPro" id="IPR003760">
    <property type="entry name" value="PnrA-like"/>
</dbReference>
<keyword evidence="6" id="KW-1133">Transmembrane helix</keyword>
<proteinExistence type="predicted"/>
<keyword evidence="4 6" id="KW-0472">Membrane</keyword>
<feature type="transmembrane region" description="Helical" evidence="6">
    <location>
        <begin position="23"/>
        <end position="46"/>
    </location>
</feature>
<keyword evidence="5" id="KW-0449">Lipoprotein</keyword>
<evidence type="ECO:0000313" key="9">
    <source>
        <dbReference type="Proteomes" id="UP000193411"/>
    </source>
</evidence>
<dbReference type="PANTHER" id="PTHR34296">
    <property type="entry name" value="TRANSCRIPTIONAL ACTIVATOR PROTEIN MED"/>
    <property type="match status" value="1"/>
</dbReference>
<evidence type="ECO:0000256" key="5">
    <source>
        <dbReference type="ARBA" id="ARBA00023288"/>
    </source>
</evidence>
<keyword evidence="3" id="KW-0732">Signal</keyword>
<dbReference type="CDD" id="cd06354">
    <property type="entry name" value="PBP1_PrnA-like"/>
    <property type="match status" value="1"/>
</dbReference>
<dbReference type="AlphaFoldDB" id="A0A1Y2I242"/>
<evidence type="ECO:0000256" key="4">
    <source>
        <dbReference type="ARBA" id="ARBA00023136"/>
    </source>
</evidence>
<accession>A0A1Y2I242</accession>
<keyword evidence="2" id="KW-1003">Cell membrane</keyword>
<comment type="caution">
    <text evidence="8">The sequence shown here is derived from an EMBL/GenBank/DDBJ whole genome shotgun (WGS) entry which is preliminary data.</text>
</comment>
<keyword evidence="6" id="KW-0812">Transmembrane</keyword>
<feature type="domain" description="ABC transporter substrate-binding protein PnrA-like" evidence="7">
    <location>
        <begin position="104"/>
        <end position="317"/>
    </location>
</feature>
<evidence type="ECO:0000313" key="8">
    <source>
        <dbReference type="EMBL" id="ORZ40935.1"/>
    </source>
</evidence>
<sequence length="369" mass="39196">MYFDVKASHECHRAMRAHTPTKFLLWPTVAATIVLLASIEPLVAALSVRFIVTEPPGTNPYDILGLRGCNQVAQADSSVQCLASEVSMTLPLSFIESEIQRVSAQDDVVVALGHGYSPALANLATQFPAKSYVSIDQAIEPPRNNTIGLSFAEEHAGFQAGALAGLFTRGRRVGVIGGLPVTPVLKFVNSYLAGVQHVCPTCEVHVEAIPTFSNVTAGRQAAISLLSQGADVVFNAAGAAGGGGILEAAQRGAFVIGVDLDESQFTFRNQPAQVTDRLLSSAIKRTDLAVKTALESIRLGKRGFNRVLDSTTGGVGLLQPFVSSPTRNFTEPVNVAIRSASSLDGCPTATRWTRQEILEKIELGFNRAP</sequence>
<name>A0A1Y2I242_9FUNG</name>
<evidence type="ECO:0000256" key="1">
    <source>
        <dbReference type="ARBA" id="ARBA00004236"/>
    </source>
</evidence>
<organism evidence="8 9">
    <name type="scientific">Catenaria anguillulae PL171</name>
    <dbReference type="NCBI Taxonomy" id="765915"/>
    <lineage>
        <taxon>Eukaryota</taxon>
        <taxon>Fungi</taxon>
        <taxon>Fungi incertae sedis</taxon>
        <taxon>Blastocladiomycota</taxon>
        <taxon>Blastocladiomycetes</taxon>
        <taxon>Blastocladiales</taxon>
        <taxon>Catenariaceae</taxon>
        <taxon>Catenaria</taxon>
    </lineage>
</organism>
<dbReference type="InterPro" id="IPR050957">
    <property type="entry name" value="BMP_lipoprotein"/>
</dbReference>
<dbReference type="Gene3D" id="3.40.50.2300">
    <property type="match status" value="2"/>
</dbReference>
<evidence type="ECO:0000256" key="2">
    <source>
        <dbReference type="ARBA" id="ARBA00022475"/>
    </source>
</evidence>
<gene>
    <name evidence="8" type="ORF">BCR44DRAFT_1102929</name>
</gene>
<evidence type="ECO:0000256" key="3">
    <source>
        <dbReference type="ARBA" id="ARBA00022729"/>
    </source>
</evidence>
<protein>
    <submittedName>
        <fullName evidence="8">Basic membrane protein-domain-containing protein</fullName>
    </submittedName>
</protein>
<evidence type="ECO:0000256" key="6">
    <source>
        <dbReference type="SAM" id="Phobius"/>
    </source>
</evidence>
<dbReference type="GO" id="GO:0005886">
    <property type="term" value="C:plasma membrane"/>
    <property type="evidence" value="ECO:0007669"/>
    <property type="project" value="UniProtKB-SubCell"/>
</dbReference>
<dbReference type="Proteomes" id="UP000193411">
    <property type="component" value="Unassembled WGS sequence"/>
</dbReference>
<dbReference type="PANTHER" id="PTHR34296:SF2">
    <property type="entry name" value="ABC TRANSPORTER GUANOSINE-BINDING PROTEIN NUPN"/>
    <property type="match status" value="1"/>
</dbReference>
<dbReference type="EMBL" id="MCFL01000002">
    <property type="protein sequence ID" value="ORZ40935.1"/>
    <property type="molecule type" value="Genomic_DNA"/>
</dbReference>
<reference evidence="8 9" key="1">
    <citation type="submission" date="2016-07" db="EMBL/GenBank/DDBJ databases">
        <title>Pervasive Adenine N6-methylation of Active Genes in Fungi.</title>
        <authorList>
            <consortium name="DOE Joint Genome Institute"/>
            <person name="Mondo S.J."/>
            <person name="Dannebaum R.O."/>
            <person name="Kuo R.C."/>
            <person name="Labutti K."/>
            <person name="Haridas S."/>
            <person name="Kuo A."/>
            <person name="Salamov A."/>
            <person name="Ahrendt S.R."/>
            <person name="Lipzen A."/>
            <person name="Sullivan W."/>
            <person name="Andreopoulos W.B."/>
            <person name="Clum A."/>
            <person name="Lindquist E."/>
            <person name="Daum C."/>
            <person name="Ramamoorthy G.K."/>
            <person name="Gryganskyi A."/>
            <person name="Culley D."/>
            <person name="Magnuson J.K."/>
            <person name="James T.Y."/>
            <person name="O'Malley M.A."/>
            <person name="Stajich J.E."/>
            <person name="Spatafora J.W."/>
            <person name="Visel A."/>
            <person name="Grigoriev I.V."/>
        </authorList>
    </citation>
    <scope>NUCLEOTIDE SEQUENCE [LARGE SCALE GENOMIC DNA]</scope>
    <source>
        <strain evidence="8 9">PL171</strain>
    </source>
</reference>
<dbReference type="OrthoDB" id="2151837at2759"/>
<evidence type="ECO:0000259" key="7">
    <source>
        <dbReference type="Pfam" id="PF02608"/>
    </source>
</evidence>
<comment type="subcellular location">
    <subcellularLocation>
        <location evidence="1">Cell membrane</location>
    </subcellularLocation>
</comment>